<dbReference type="Gene3D" id="2.170.130.10">
    <property type="entry name" value="TonB-dependent receptor, plug domain"/>
    <property type="match status" value="1"/>
</dbReference>
<keyword evidence="6 11" id="KW-0798">TonB box</keyword>
<evidence type="ECO:0000256" key="9">
    <source>
        <dbReference type="ARBA" id="ARBA00023237"/>
    </source>
</evidence>
<evidence type="ECO:0000256" key="3">
    <source>
        <dbReference type="ARBA" id="ARBA00022452"/>
    </source>
</evidence>
<protein>
    <submittedName>
        <fullName evidence="15">SusC/RagA family TonB-linked outer membrane protein</fullName>
    </submittedName>
</protein>
<dbReference type="Proteomes" id="UP000477386">
    <property type="component" value="Unassembled WGS sequence"/>
</dbReference>
<dbReference type="Pfam" id="PF00593">
    <property type="entry name" value="TonB_dep_Rec_b-barrel"/>
    <property type="match status" value="1"/>
</dbReference>
<dbReference type="InterPro" id="IPR037066">
    <property type="entry name" value="Plug_dom_sf"/>
</dbReference>
<comment type="similarity">
    <text evidence="10 11">Belongs to the TonB-dependent receptor family.</text>
</comment>
<keyword evidence="7 10" id="KW-0472">Membrane</keyword>
<comment type="subcellular location">
    <subcellularLocation>
        <location evidence="1 10">Cell outer membrane</location>
        <topology evidence="1 10">Multi-pass membrane protein</topology>
    </subcellularLocation>
</comment>
<dbReference type="PANTHER" id="PTHR30069">
    <property type="entry name" value="TONB-DEPENDENT OUTER MEMBRANE RECEPTOR"/>
    <property type="match status" value="1"/>
</dbReference>
<evidence type="ECO:0000256" key="7">
    <source>
        <dbReference type="ARBA" id="ARBA00023136"/>
    </source>
</evidence>
<dbReference type="InterPro" id="IPR023997">
    <property type="entry name" value="TonB-dep_OMP_SusC/RagA_CS"/>
</dbReference>
<dbReference type="NCBIfam" id="TIGR04056">
    <property type="entry name" value="OMP_RagA_SusC"/>
    <property type="match status" value="1"/>
</dbReference>
<accession>A0A6M0IP35</accession>
<dbReference type="InterPro" id="IPR023996">
    <property type="entry name" value="TonB-dep_OMP_SusC/RagA"/>
</dbReference>
<evidence type="ECO:0000256" key="10">
    <source>
        <dbReference type="PROSITE-ProRule" id="PRU01360"/>
    </source>
</evidence>
<comment type="caution">
    <text evidence="15">The sequence shown here is derived from an EMBL/GenBank/DDBJ whole genome shotgun (WGS) entry which is preliminary data.</text>
</comment>
<reference evidence="15 16" key="1">
    <citation type="submission" date="2020-02" db="EMBL/GenBank/DDBJ databases">
        <title>Draft genome sequence of two Spirosoma agri KCTC 52727 and Spirosoma terrae KCTC 52035.</title>
        <authorList>
            <person name="Rojas J."/>
            <person name="Ambika Manirajan B."/>
            <person name="Ratering S."/>
            <person name="Suarez C."/>
            <person name="Schnell S."/>
        </authorList>
    </citation>
    <scope>NUCLEOTIDE SEQUENCE [LARGE SCALE GENOMIC DNA]</scope>
    <source>
        <strain evidence="15 16">KCTC 52727</strain>
    </source>
</reference>
<dbReference type="Gene3D" id="2.40.170.20">
    <property type="entry name" value="TonB-dependent receptor, beta-barrel domain"/>
    <property type="match status" value="1"/>
</dbReference>
<evidence type="ECO:0000256" key="1">
    <source>
        <dbReference type="ARBA" id="ARBA00004571"/>
    </source>
</evidence>
<keyword evidence="4 10" id="KW-0812">Transmembrane</keyword>
<dbReference type="EMBL" id="JAAGNZ010000002">
    <property type="protein sequence ID" value="NEU69121.1"/>
    <property type="molecule type" value="Genomic_DNA"/>
</dbReference>
<dbReference type="GO" id="GO:0015344">
    <property type="term" value="F:siderophore uptake transmembrane transporter activity"/>
    <property type="evidence" value="ECO:0007669"/>
    <property type="project" value="TreeGrafter"/>
</dbReference>
<dbReference type="SUPFAM" id="SSF49464">
    <property type="entry name" value="Carboxypeptidase regulatory domain-like"/>
    <property type="match status" value="1"/>
</dbReference>
<evidence type="ECO:0000256" key="8">
    <source>
        <dbReference type="ARBA" id="ARBA00023170"/>
    </source>
</evidence>
<feature type="domain" description="TonB-dependent receptor-like beta-barrel" evidence="13">
    <location>
        <begin position="401"/>
        <end position="778"/>
    </location>
</feature>
<dbReference type="InterPro" id="IPR036942">
    <property type="entry name" value="Beta-barrel_TonB_sf"/>
</dbReference>
<keyword evidence="2 10" id="KW-0813">Transport</keyword>
<dbReference type="NCBIfam" id="TIGR04057">
    <property type="entry name" value="SusC_RagA_signa"/>
    <property type="match status" value="1"/>
</dbReference>
<dbReference type="RefSeq" id="WP_164041599.1">
    <property type="nucleotide sequence ID" value="NZ_JAAGNZ010000002.1"/>
</dbReference>
<dbReference type="Gene3D" id="2.60.40.1120">
    <property type="entry name" value="Carboxypeptidase-like, regulatory domain"/>
    <property type="match status" value="1"/>
</dbReference>
<dbReference type="Pfam" id="PF13715">
    <property type="entry name" value="CarbopepD_reg_2"/>
    <property type="match status" value="1"/>
</dbReference>
<gene>
    <name evidence="15" type="ORF">GK091_19705</name>
</gene>
<keyword evidence="16" id="KW-1185">Reference proteome</keyword>
<evidence type="ECO:0000256" key="4">
    <source>
        <dbReference type="ARBA" id="ARBA00022692"/>
    </source>
</evidence>
<dbReference type="GO" id="GO:0009279">
    <property type="term" value="C:cell outer membrane"/>
    <property type="evidence" value="ECO:0007669"/>
    <property type="project" value="UniProtKB-SubCell"/>
</dbReference>
<evidence type="ECO:0000256" key="12">
    <source>
        <dbReference type="SAM" id="SignalP"/>
    </source>
</evidence>
<feature type="domain" description="TonB-dependent receptor plug" evidence="14">
    <location>
        <begin position="118"/>
        <end position="246"/>
    </location>
</feature>
<dbReference type="SUPFAM" id="SSF56935">
    <property type="entry name" value="Porins"/>
    <property type="match status" value="1"/>
</dbReference>
<dbReference type="InterPro" id="IPR012910">
    <property type="entry name" value="Plug_dom"/>
</dbReference>
<feature type="chain" id="PRO_5026691557" evidence="12">
    <location>
        <begin position="24"/>
        <end position="1055"/>
    </location>
</feature>
<name>A0A6M0IP35_9BACT</name>
<dbReference type="InterPro" id="IPR039426">
    <property type="entry name" value="TonB-dep_rcpt-like"/>
</dbReference>
<evidence type="ECO:0000256" key="5">
    <source>
        <dbReference type="ARBA" id="ARBA00022729"/>
    </source>
</evidence>
<keyword evidence="3 10" id="KW-1134">Transmembrane beta strand</keyword>
<dbReference type="PANTHER" id="PTHR30069:SF29">
    <property type="entry name" value="HEMOGLOBIN AND HEMOGLOBIN-HAPTOGLOBIN-BINDING PROTEIN 1-RELATED"/>
    <property type="match status" value="1"/>
</dbReference>
<evidence type="ECO:0000259" key="13">
    <source>
        <dbReference type="Pfam" id="PF00593"/>
    </source>
</evidence>
<dbReference type="InterPro" id="IPR008969">
    <property type="entry name" value="CarboxyPept-like_regulatory"/>
</dbReference>
<evidence type="ECO:0000313" key="15">
    <source>
        <dbReference type="EMBL" id="NEU69121.1"/>
    </source>
</evidence>
<evidence type="ECO:0000313" key="16">
    <source>
        <dbReference type="Proteomes" id="UP000477386"/>
    </source>
</evidence>
<feature type="signal peptide" evidence="12">
    <location>
        <begin position="1"/>
        <end position="23"/>
    </location>
</feature>
<evidence type="ECO:0000256" key="6">
    <source>
        <dbReference type="ARBA" id="ARBA00023077"/>
    </source>
</evidence>
<dbReference type="GO" id="GO:0044718">
    <property type="term" value="P:siderophore transmembrane transport"/>
    <property type="evidence" value="ECO:0007669"/>
    <property type="project" value="TreeGrafter"/>
</dbReference>
<dbReference type="AlphaFoldDB" id="A0A6M0IP35"/>
<organism evidence="15 16">
    <name type="scientific">Spirosoma agri</name>
    <dbReference type="NCBI Taxonomy" id="1987381"/>
    <lineage>
        <taxon>Bacteria</taxon>
        <taxon>Pseudomonadati</taxon>
        <taxon>Bacteroidota</taxon>
        <taxon>Cytophagia</taxon>
        <taxon>Cytophagales</taxon>
        <taxon>Cytophagaceae</taxon>
        <taxon>Spirosoma</taxon>
    </lineage>
</organism>
<evidence type="ECO:0000256" key="2">
    <source>
        <dbReference type="ARBA" id="ARBA00022448"/>
    </source>
</evidence>
<dbReference type="PROSITE" id="PS52016">
    <property type="entry name" value="TONB_DEPENDENT_REC_3"/>
    <property type="match status" value="1"/>
</dbReference>
<dbReference type="InterPro" id="IPR000531">
    <property type="entry name" value="Beta-barrel_TonB"/>
</dbReference>
<evidence type="ECO:0000256" key="11">
    <source>
        <dbReference type="RuleBase" id="RU003357"/>
    </source>
</evidence>
<keyword evidence="9 10" id="KW-0998">Cell outer membrane</keyword>
<evidence type="ECO:0000259" key="14">
    <source>
        <dbReference type="Pfam" id="PF07715"/>
    </source>
</evidence>
<keyword evidence="5 12" id="KW-0732">Signal</keyword>
<keyword evidence="8" id="KW-0675">Receptor</keyword>
<sequence length="1055" mass="114720">MQSVLRSLILLLIGLSALTETYAQDRVITGKVTSATDGGVLPGANVQVKGTSRGTTTDGNGNFKIAVNQNASLVVSLIGMISQTVEVGTQSQLNITLVESSSELNEVVVTALGIRQEKRTLGYSVGEVKGADIANAQRDNFLVGMQGRVAGLTMTTTSGTPGASASIQLRGASSIGGNNQPLFVVDGLPIDNRTFNQGALVSNRPNRDNDYLNRAADINPNDIESITVLKGPEAAALYGIDASSGAIVITTKKGGKGPGRVTYDNRFQSTETYRFPEAQTTYGRGTQGFSNANAITYFGPKYGADVPIYDNVRSFFKKGFTQVHNLGIEGGSDNATYRLSTNYTNQSGVVPSTGYKRLSVRLTGTAKISPKLDVMTSFNYVNTKVDKAIRGNNGFLLGLLSWPANDDITNYLNPDGTRRILLGSINQQEPDNPFFSINKNKSGDITNRTITNFQLNYNPASWLSLTGRFGADIYSTQSNLFLSPESWQGTDVTLGGYSTRGSVENALENSQLLNGNLLATVKKTFGKLSTSLLLGTTIDDRNYKVTTAYGEKLYLPDFNSTNNTDPTTQRNKYTQTMQRLQSVLGSLTLNYDELLILTLTGRNDWSSTLPAANRSFFYPAASLAFNFSDLPGLKNRGPLFYYGKLRASYGQTGRDAPPYKVNATLVPQTSTGGGFAYDFYGSNPNLKPERGESYELGTELMFWGGRLGLDFAYYNKTLSQQIVTQRLSYGTGYIFGLLNGGTFNNQGVELQLKGSPVKKADFGWDVILNFSKLKTDVKNLPADVPEYYNSDTWVYLNARSSAFVSNLQSYFPSTNTAYRSYNFDYYQRGSGSATAIGGYSYARNQNGDILINPTNGLPITNNNFLPIGDRNPDFTIGLTNSFRYKSLSLSFLLDIRKGGDVFNGTAMYLWRNGLSKRSLDRDTPVTFKGVLRDGKEDSSTPTANTIQVIPSLRSTDYYTSIPESEFVEKDINWLRLRDVTISYVLPASVLSRTKVFKQASVFVNGTDLFLLTNYTGADPNVNGTTATSGGVGAGGIDYGTLSVPRGLSAGFRIGF</sequence>
<proteinExistence type="inferred from homology"/>
<dbReference type="Pfam" id="PF07715">
    <property type="entry name" value="Plug"/>
    <property type="match status" value="1"/>
</dbReference>